<evidence type="ECO:0008006" key="6">
    <source>
        <dbReference type="Google" id="ProtNLM"/>
    </source>
</evidence>
<feature type="signal peptide" evidence="3">
    <location>
        <begin position="1"/>
        <end position="29"/>
    </location>
</feature>
<evidence type="ECO:0000313" key="4">
    <source>
        <dbReference type="EMBL" id="MBB5190718.1"/>
    </source>
</evidence>
<reference evidence="4 5" key="1">
    <citation type="submission" date="2020-08" db="EMBL/GenBank/DDBJ databases">
        <title>Genomic Encyclopedia of Type Strains, Phase IV (KMG-IV): sequencing the most valuable type-strain genomes for metagenomic binning, comparative biology and taxonomic classification.</title>
        <authorList>
            <person name="Goeker M."/>
        </authorList>
    </citation>
    <scope>NUCLEOTIDE SEQUENCE [LARGE SCALE GENOMIC DNA]</scope>
    <source>
        <strain evidence="4 5">DSM 18233</strain>
    </source>
</reference>
<protein>
    <recommendedName>
        <fullName evidence="6">TspB protein</fullName>
    </recommendedName>
</protein>
<feature type="compositionally biased region" description="Pro residues" evidence="1">
    <location>
        <begin position="335"/>
        <end position="349"/>
    </location>
</feature>
<feature type="chain" id="PRO_5032640892" description="TspB protein" evidence="3">
    <location>
        <begin position="30"/>
        <end position="469"/>
    </location>
</feature>
<keyword evidence="5" id="KW-1185">Reference proteome</keyword>
<dbReference type="RefSeq" id="WP_184098979.1">
    <property type="nucleotide sequence ID" value="NZ_JACHHN010000002.1"/>
</dbReference>
<evidence type="ECO:0000256" key="2">
    <source>
        <dbReference type="SAM" id="Phobius"/>
    </source>
</evidence>
<comment type="caution">
    <text evidence="4">The sequence shown here is derived from an EMBL/GenBank/DDBJ whole genome shotgun (WGS) entry which is preliminary data.</text>
</comment>
<feature type="region of interest" description="Disordered" evidence="1">
    <location>
        <begin position="262"/>
        <end position="372"/>
    </location>
</feature>
<keyword evidence="2" id="KW-0812">Transmembrane</keyword>
<dbReference type="AlphaFoldDB" id="A0A840RDW6"/>
<keyword evidence="3" id="KW-0732">Signal</keyword>
<name>A0A840RDW6_9NEIS</name>
<evidence type="ECO:0000313" key="5">
    <source>
        <dbReference type="Proteomes" id="UP000543030"/>
    </source>
</evidence>
<evidence type="ECO:0000256" key="3">
    <source>
        <dbReference type="SAM" id="SignalP"/>
    </source>
</evidence>
<feature type="transmembrane region" description="Helical" evidence="2">
    <location>
        <begin position="446"/>
        <end position="467"/>
    </location>
</feature>
<sequence length="469" mass="47815">MKLGCSGIRAIWLALTFLLTIAYSNTALAGPRPPGVLDYWVGDDVNAIQGSPSDLLAIASKCTSTAPWPGAQNTITPDAYYDDGTPAHQILYWECTWYADQSQKAGYRLGISPHFTSVTPTPTPTPTPSKCQAGSNLGTFDVPVPGTTSSGGSALINNYNLAKGATAAARAGTMTACYQGCTATLSNLSGADRGIDVTASTTDGQPATFNGTLTTTGATCSGSDTAKSASSTNSNNNPNSPSDCPANTTFGQVQGQNVCVNNAHLPSQTNPTPTPTPDPGGVTPTPNPADTTGPGQLDGGGGKTGTNSTSSLPSNTDGCLSKCSNLPGGTIPTGTPTPAPTGNPTPTPCPANQTCQDTPGSDKTGTGAVSKGDLYTPTGEKLSDVFNNFYTAASKLPIFSAGKNFFTFNGSGSCPVWDTPSMPMPLGGVFPSLHVDMFCSTTAMNIYPLIKAVLLAVAAVYAFKIAIVF</sequence>
<dbReference type="Proteomes" id="UP000543030">
    <property type="component" value="Unassembled WGS sequence"/>
</dbReference>
<feature type="region of interest" description="Disordered" evidence="1">
    <location>
        <begin position="200"/>
        <end position="249"/>
    </location>
</feature>
<feature type="compositionally biased region" description="Low complexity" evidence="1">
    <location>
        <begin position="207"/>
        <end position="243"/>
    </location>
</feature>
<keyword evidence="2" id="KW-0472">Membrane</keyword>
<proteinExistence type="predicted"/>
<feature type="compositionally biased region" description="Polar residues" evidence="1">
    <location>
        <begin position="351"/>
        <end position="364"/>
    </location>
</feature>
<keyword evidence="2" id="KW-1133">Transmembrane helix</keyword>
<dbReference type="EMBL" id="JACHHN010000002">
    <property type="protein sequence ID" value="MBB5190718.1"/>
    <property type="molecule type" value="Genomic_DNA"/>
</dbReference>
<evidence type="ECO:0000256" key="1">
    <source>
        <dbReference type="SAM" id="MobiDB-lite"/>
    </source>
</evidence>
<gene>
    <name evidence="4" type="ORF">HNQ50_001440</name>
</gene>
<accession>A0A840RDW6</accession>
<organism evidence="4 5">
    <name type="scientific">Silvimonas terrae</name>
    <dbReference type="NCBI Taxonomy" id="300266"/>
    <lineage>
        <taxon>Bacteria</taxon>
        <taxon>Pseudomonadati</taxon>
        <taxon>Pseudomonadota</taxon>
        <taxon>Betaproteobacteria</taxon>
        <taxon>Neisseriales</taxon>
        <taxon>Chitinibacteraceae</taxon>
        <taxon>Silvimonas</taxon>
    </lineage>
</organism>
<feature type="compositionally biased region" description="Polar residues" evidence="1">
    <location>
        <begin position="310"/>
        <end position="324"/>
    </location>
</feature>